<evidence type="ECO:0000259" key="6">
    <source>
        <dbReference type="PROSITE" id="PS50174"/>
    </source>
</evidence>
<dbReference type="PROSITE" id="PS50174">
    <property type="entry name" value="G_PATCH"/>
    <property type="match status" value="1"/>
</dbReference>
<keyword evidence="2" id="KW-0677">Repeat</keyword>
<dbReference type="InterPro" id="IPR036322">
    <property type="entry name" value="WD40_repeat_dom_sf"/>
</dbReference>
<proteinExistence type="predicted"/>
<dbReference type="SMART" id="SM00443">
    <property type="entry name" value="G_patch"/>
    <property type="match status" value="1"/>
</dbReference>
<keyword evidence="3" id="KW-0694">RNA-binding</keyword>
<dbReference type="Pfam" id="PF01585">
    <property type="entry name" value="G-patch"/>
    <property type="match status" value="1"/>
</dbReference>
<evidence type="ECO:0000259" key="5">
    <source>
        <dbReference type="PROSITE" id="PS50102"/>
    </source>
</evidence>
<feature type="compositionally biased region" description="Basic and acidic residues" evidence="4">
    <location>
        <begin position="1632"/>
        <end position="1654"/>
    </location>
</feature>
<feature type="compositionally biased region" description="Low complexity" evidence="4">
    <location>
        <begin position="1557"/>
        <end position="1569"/>
    </location>
</feature>
<dbReference type="SUPFAM" id="SSF50978">
    <property type="entry name" value="WD40 repeat-like"/>
    <property type="match status" value="1"/>
</dbReference>
<dbReference type="PROSITE" id="PS00678">
    <property type="entry name" value="WD_REPEATS_1"/>
    <property type="match status" value="1"/>
</dbReference>
<name>A0A8H3DFZ8_9AGAM</name>
<evidence type="ECO:0000256" key="2">
    <source>
        <dbReference type="ARBA" id="ARBA00022737"/>
    </source>
</evidence>
<protein>
    <submittedName>
        <fullName evidence="7">Uncharacterized protein</fullName>
    </submittedName>
</protein>
<dbReference type="GO" id="GO:0003723">
    <property type="term" value="F:RNA binding"/>
    <property type="evidence" value="ECO:0007669"/>
    <property type="project" value="UniProtKB-UniRule"/>
</dbReference>
<gene>
    <name evidence="7" type="ORF">RDB_LOCUS157012</name>
</gene>
<evidence type="ECO:0000256" key="3">
    <source>
        <dbReference type="PROSITE-ProRule" id="PRU00176"/>
    </source>
</evidence>
<feature type="compositionally biased region" description="Pro residues" evidence="4">
    <location>
        <begin position="1671"/>
        <end position="1684"/>
    </location>
</feature>
<dbReference type="SMART" id="SM00320">
    <property type="entry name" value="WD40"/>
    <property type="match status" value="2"/>
</dbReference>
<feature type="region of interest" description="Disordered" evidence="4">
    <location>
        <begin position="1531"/>
        <end position="1576"/>
    </location>
</feature>
<organism evidence="7 8">
    <name type="scientific">Rhizoctonia solani</name>
    <dbReference type="NCBI Taxonomy" id="456999"/>
    <lineage>
        <taxon>Eukaryota</taxon>
        <taxon>Fungi</taxon>
        <taxon>Dikarya</taxon>
        <taxon>Basidiomycota</taxon>
        <taxon>Agaricomycotina</taxon>
        <taxon>Agaricomycetes</taxon>
        <taxon>Cantharellales</taxon>
        <taxon>Ceratobasidiaceae</taxon>
        <taxon>Rhizoctonia</taxon>
    </lineage>
</organism>
<dbReference type="InterPro" id="IPR019775">
    <property type="entry name" value="WD40_repeat_CS"/>
</dbReference>
<dbReference type="GO" id="GO:0035591">
    <property type="term" value="F:signaling adaptor activity"/>
    <property type="evidence" value="ECO:0007669"/>
    <property type="project" value="TreeGrafter"/>
</dbReference>
<dbReference type="InterPro" id="IPR049567">
    <property type="entry name" value="WDR59-like"/>
</dbReference>
<comment type="caution">
    <text evidence="7">The sequence shown here is derived from an EMBL/GenBank/DDBJ whole genome shotgun (WGS) entry which is preliminary data.</text>
</comment>
<feature type="region of interest" description="Disordered" evidence="4">
    <location>
        <begin position="532"/>
        <end position="551"/>
    </location>
</feature>
<evidence type="ECO:0000256" key="1">
    <source>
        <dbReference type="ARBA" id="ARBA00022574"/>
    </source>
</evidence>
<feature type="compositionally biased region" description="Low complexity" evidence="4">
    <location>
        <begin position="535"/>
        <end position="545"/>
    </location>
</feature>
<dbReference type="InterPro" id="IPR035979">
    <property type="entry name" value="RBD_domain_sf"/>
</dbReference>
<feature type="region of interest" description="Disordered" evidence="4">
    <location>
        <begin position="1598"/>
        <end position="1696"/>
    </location>
</feature>
<dbReference type="GO" id="GO:1904263">
    <property type="term" value="P:positive regulation of TORC1 signaling"/>
    <property type="evidence" value="ECO:0007669"/>
    <property type="project" value="TreeGrafter"/>
</dbReference>
<feature type="region of interest" description="Disordered" evidence="4">
    <location>
        <begin position="1"/>
        <end position="72"/>
    </location>
</feature>
<dbReference type="Gene3D" id="3.30.70.330">
    <property type="match status" value="1"/>
</dbReference>
<dbReference type="InterPro" id="IPR000504">
    <property type="entry name" value="RRM_dom"/>
</dbReference>
<evidence type="ECO:0000313" key="8">
    <source>
        <dbReference type="Proteomes" id="UP000663853"/>
    </source>
</evidence>
<dbReference type="InterPro" id="IPR001680">
    <property type="entry name" value="WD40_rpt"/>
</dbReference>
<dbReference type="Gene3D" id="2.130.10.10">
    <property type="entry name" value="YVTN repeat-like/Quinoprotein amine dehydrogenase"/>
    <property type="match status" value="1"/>
</dbReference>
<dbReference type="InterPro" id="IPR012677">
    <property type="entry name" value="Nucleotide-bd_a/b_plait_sf"/>
</dbReference>
<dbReference type="PANTHER" id="PTHR46170">
    <property type="entry name" value="GATOR COMPLEX PROTEIN WDR59"/>
    <property type="match status" value="1"/>
</dbReference>
<dbReference type="GO" id="GO:0005774">
    <property type="term" value="C:vacuolar membrane"/>
    <property type="evidence" value="ECO:0007669"/>
    <property type="project" value="TreeGrafter"/>
</dbReference>
<feature type="domain" description="RRM" evidence="5">
    <location>
        <begin position="1255"/>
        <end position="1348"/>
    </location>
</feature>
<dbReference type="SUPFAM" id="SSF54928">
    <property type="entry name" value="RNA-binding domain, RBD"/>
    <property type="match status" value="1"/>
</dbReference>
<feature type="compositionally biased region" description="Basic residues" evidence="4">
    <location>
        <begin position="291"/>
        <end position="302"/>
    </location>
</feature>
<accession>A0A8H3DFZ8</accession>
<feature type="compositionally biased region" description="Basic and acidic residues" evidence="4">
    <location>
        <begin position="1149"/>
        <end position="1163"/>
    </location>
</feature>
<dbReference type="InterPro" id="IPR015943">
    <property type="entry name" value="WD40/YVTN_repeat-like_dom_sf"/>
</dbReference>
<keyword evidence="1" id="KW-0853">WD repeat</keyword>
<dbReference type="PROSITE" id="PS50102">
    <property type="entry name" value="RRM"/>
    <property type="match status" value="1"/>
</dbReference>
<evidence type="ECO:0000313" key="7">
    <source>
        <dbReference type="EMBL" id="CAE6525450.1"/>
    </source>
</evidence>
<feature type="compositionally biased region" description="Basic and acidic residues" evidence="4">
    <location>
        <begin position="1613"/>
        <end position="1624"/>
    </location>
</feature>
<feature type="compositionally biased region" description="Basic and acidic residues" evidence="4">
    <location>
        <begin position="1085"/>
        <end position="1131"/>
    </location>
</feature>
<dbReference type="PANTHER" id="PTHR46170:SF1">
    <property type="entry name" value="GATOR COMPLEX PROTEIN WDR59"/>
    <property type="match status" value="1"/>
</dbReference>
<dbReference type="InterPro" id="IPR000467">
    <property type="entry name" value="G_patch_dom"/>
</dbReference>
<dbReference type="GO" id="GO:0035859">
    <property type="term" value="C:Seh1-associated complex"/>
    <property type="evidence" value="ECO:0007669"/>
    <property type="project" value="TreeGrafter"/>
</dbReference>
<feature type="domain" description="G-patch" evidence="6">
    <location>
        <begin position="1689"/>
        <end position="1735"/>
    </location>
</feature>
<dbReference type="GO" id="GO:0034198">
    <property type="term" value="P:cellular response to amino acid starvation"/>
    <property type="evidence" value="ECO:0007669"/>
    <property type="project" value="TreeGrafter"/>
</dbReference>
<sequence>MENFVEAPTLTRPSGGLLAVPPHSAVGPRPKSLPQRLNMYHGRRPSTSSPLASSQVQVESPRTPVNTNGGGLFEGRLTEQAAESTFYKRLRIDVSEPVGNMSISPANRDVCLASRKGLFIIDLENPYETPRFIPQGGTWEVADVQWNPHSARSNLICSTSSQKLLVWDLNMPGHNAIMRRLHAHYRAITDINWHSFTPDVLSSCGIDSWIWTWDLRTKKRPVFGSPYMLQECGHVPGSPIKALMPRRGAVNQTYRVVPASVPPTPATPSLTAPFTHRNVLSNVKTTQLGHLPHRHREPKKKIPGFMTRGARANGMNPIDWMSSVKVEREIDSGQNSMFGSRATSIERTSQAAGLVRRRSDRSLSRSMEFEVEGEGDAEDLADEIASVNKALGNKIKFVKTDISKKRTCTVTLNGPWGETQSVFIRITFQFPPEYPRSSSRSAAPTIDLEKNPDIALKDRAYILRNLRKIRLHTRPCLEACLLFLLGLPDVHGRTFATMQTVSRCHDDVKASLGQMTGELVCFFPAAPVVIRDGRTPSPSTTSRTGTGAGSAGRIRPFAPSAIVSHALRGLSQLAVDKPTNSTSHPRARDAANVLRFSDHLFARTSVSRPRHSDSVNSWNSSNKPAQAAPTHTFVVIKNLAPLIPSDRALTEKYVVLAKNPAAMCRANAAVAQEHSRHDHERIWKMLATVLQQVVPLYHGLQGDARNAASRVFDEKKQVSIEDAYKSVQWGYNPLARQIVKQIYADVAGQKDTQLLAMISVVLLSADIAAGPRLRPLRRDLSSLGVGSAPVRISIDYFSLRKRAPRLTPTDSPTWSKSVSIANVSPASQSLSSSGNSKHSWQSYINNRFRLGSMPDIQAAVNAASKGDSPGSSRAGSSGMRLLGVIPVPGGGRLTSQPPQPLPANANDAVRRRQSVMSTATFDSFASGRAPSELSSGRLSVHFNHTHHRRSSMIARVPPTKPVYSSKPVAVGYRPTEHDEEDLPTMVPFIESDMVVQHHKHIAAYAELLAQWGLHHKSTEVRKSIPNLQRSKVEAKVESRDTGKILSVERSCITCATTSDGQKPFGTCSYDHNWSSSMKCTWREGNGWRDDGGKGRGKWRDDGSERWDSQGDSKRRRTDHHDARDDRAHVHGGDSNQSWDHGGYYEEYTGEEHPRDDGAYDRGKRDRARMVPSELSISKSFGFAEFASPEAARVFVEPNFPFVYVPPKASQLAQGYSEDAGRRVKIDYSQSAQPRGPAGNRMHNDGTRDIGNTQAPVVLLRGVDFQATVEEISEAVKESTGPKCDGLKGARKVMLVRDKQTRASLGFAFVEYINNTAASRLLAATMSAELHPSGFRIGTRAIAASFAHPASFQPLDSRPPDEYSLVCTSAVGGSDTGWCSYWDQTAFAEVQEFQVDQETIADLTTPVAPEIEKKKEKKKDKTKHSAQKLAESAGLTVLSDLGDAAAPSAMPQLSKPLSLSLNKASEGDKKVVIGLQRPGNTGVFGNDDPLAVDEPAPDPSKPKGKPSLTLTIPQLTNSTQVFGNINKWNSAQGELSGKKQQEAPTAAVASASSNLDTAAPKPAEPAPVAADDLPYGDPGAMTCLLCSKKFKSIDMLKRHSNESELHKTNLGKPELVESAKSKIEAARQAAGGEKPKYRDRAAERRVALRQPDHPMPEPGQGQADKKRKWAEGPPPPALPPPPPVQPGKDENNVGNKLLKKMGWSEGVGLGSGGEGRVNPIETAIYEQGVGIGASKAKEVTNFQGYREMARDSARDRFNAAQ</sequence>
<feature type="region of interest" description="Disordered" evidence="4">
    <location>
        <begin position="1084"/>
        <end position="1165"/>
    </location>
</feature>
<feature type="region of interest" description="Disordered" evidence="4">
    <location>
        <begin position="1475"/>
        <end position="1509"/>
    </location>
</feature>
<evidence type="ECO:0000256" key="4">
    <source>
        <dbReference type="SAM" id="MobiDB-lite"/>
    </source>
</evidence>
<feature type="compositionally biased region" description="Polar residues" evidence="4">
    <location>
        <begin position="45"/>
        <end position="67"/>
    </location>
</feature>
<reference evidence="7" key="1">
    <citation type="submission" date="2021-01" db="EMBL/GenBank/DDBJ databases">
        <authorList>
            <person name="Kaushik A."/>
        </authorList>
    </citation>
    <scope>NUCLEOTIDE SEQUENCE</scope>
    <source>
        <strain evidence="7">AG6-10EEA</strain>
    </source>
</reference>
<dbReference type="EMBL" id="CAJMXA010003891">
    <property type="protein sequence ID" value="CAE6525450.1"/>
    <property type="molecule type" value="Genomic_DNA"/>
</dbReference>
<feature type="region of interest" description="Disordered" evidence="4">
    <location>
        <begin position="289"/>
        <end position="309"/>
    </location>
</feature>
<dbReference type="Proteomes" id="UP000663853">
    <property type="component" value="Unassembled WGS sequence"/>
</dbReference>